<gene>
    <name evidence="1" type="ORF">FOXG_21451</name>
</gene>
<dbReference type="GeneID" id="28962157"/>
<dbReference type="AlphaFoldDB" id="A0A0J9VY63"/>
<reference evidence="1 2" key="1">
    <citation type="journal article" date="2010" name="Nature">
        <title>Comparative genomics reveals mobile pathogenicity chromosomes in Fusarium.</title>
        <authorList>
            <person name="Ma L.J."/>
            <person name="van der Does H.C."/>
            <person name="Borkovich K.A."/>
            <person name="Coleman J.J."/>
            <person name="Daboussi M.J."/>
            <person name="Di Pietro A."/>
            <person name="Dufresne M."/>
            <person name="Freitag M."/>
            <person name="Grabherr M."/>
            <person name="Henrissat B."/>
            <person name="Houterman P.M."/>
            <person name="Kang S."/>
            <person name="Shim W.B."/>
            <person name="Woloshuk C."/>
            <person name="Xie X."/>
            <person name="Xu J.R."/>
            <person name="Antoniw J."/>
            <person name="Baker S.E."/>
            <person name="Bluhm B.H."/>
            <person name="Breakspear A."/>
            <person name="Brown D.W."/>
            <person name="Butchko R.A."/>
            <person name="Chapman S."/>
            <person name="Coulson R."/>
            <person name="Coutinho P.M."/>
            <person name="Danchin E.G."/>
            <person name="Diener A."/>
            <person name="Gale L.R."/>
            <person name="Gardiner D.M."/>
            <person name="Goff S."/>
            <person name="Hammond-Kosack K.E."/>
            <person name="Hilburn K."/>
            <person name="Hua-Van A."/>
            <person name="Jonkers W."/>
            <person name="Kazan K."/>
            <person name="Kodira C.D."/>
            <person name="Koehrsen M."/>
            <person name="Kumar L."/>
            <person name="Lee Y.H."/>
            <person name="Li L."/>
            <person name="Manners J.M."/>
            <person name="Miranda-Saavedra D."/>
            <person name="Mukherjee M."/>
            <person name="Park G."/>
            <person name="Park J."/>
            <person name="Park S.Y."/>
            <person name="Proctor R.H."/>
            <person name="Regev A."/>
            <person name="Ruiz-Roldan M.C."/>
            <person name="Sain D."/>
            <person name="Sakthikumar S."/>
            <person name="Sykes S."/>
            <person name="Schwartz D.C."/>
            <person name="Turgeon B.G."/>
            <person name="Wapinski I."/>
            <person name="Yoder O."/>
            <person name="Young S."/>
            <person name="Zeng Q."/>
            <person name="Zhou S."/>
            <person name="Galagan J."/>
            <person name="Cuomo C.A."/>
            <person name="Kistler H.C."/>
            <person name="Rep M."/>
        </authorList>
    </citation>
    <scope>NUCLEOTIDE SEQUENCE [LARGE SCALE GENOMIC DNA]</scope>
    <source>
        <strain evidence="2">4287 / CBS 123668 / FGSC 9935 / NRRL 34936</strain>
    </source>
</reference>
<evidence type="ECO:0000313" key="1">
    <source>
        <dbReference type="EMBL" id="KNB15718.1"/>
    </source>
</evidence>
<dbReference type="RefSeq" id="XP_018253763.1">
    <property type="nucleotide sequence ID" value="XM_018401789.1"/>
</dbReference>
<dbReference type="EMBL" id="DS231717">
    <property type="protein sequence ID" value="KNB15718.1"/>
    <property type="molecule type" value="Genomic_DNA"/>
</dbReference>
<name>A0A0J9VY63_FUSO4</name>
<dbReference type="Proteomes" id="UP000009097">
    <property type="component" value="Chromosome 14"/>
</dbReference>
<protein>
    <submittedName>
        <fullName evidence="1">Uncharacterized protein</fullName>
    </submittedName>
</protein>
<organism evidence="1 2">
    <name type="scientific">Fusarium oxysporum f. sp. lycopersici (strain 4287 / CBS 123668 / FGSC 9935 / NRRL 34936)</name>
    <name type="common">Fusarium vascular wilt of tomato</name>
    <dbReference type="NCBI Taxonomy" id="426428"/>
    <lineage>
        <taxon>Eukaryota</taxon>
        <taxon>Fungi</taxon>
        <taxon>Dikarya</taxon>
        <taxon>Ascomycota</taxon>
        <taxon>Pezizomycotina</taxon>
        <taxon>Sordariomycetes</taxon>
        <taxon>Hypocreomycetidae</taxon>
        <taxon>Hypocreales</taxon>
        <taxon>Nectriaceae</taxon>
        <taxon>Fusarium</taxon>
        <taxon>Fusarium oxysporum species complex</taxon>
    </lineage>
</organism>
<evidence type="ECO:0000313" key="2">
    <source>
        <dbReference type="Proteomes" id="UP000009097"/>
    </source>
</evidence>
<dbReference type="KEGG" id="fox:FOXG_21451"/>
<accession>A0A0J9VY63</accession>
<sequence length="102" mass="12097">MHRNSLYPRPDLLLRQIPPRSFPPVNSFTSILWGAFFSSIPLYPRPSRLYSIQIRRIRTPKKPLNLPQIKHTLLCVVVMCRRLIFLNNSIFPLLHTFLCKRK</sequence>
<dbReference type="VEuPathDB" id="FungiDB:FOXG_21451"/>
<proteinExistence type="predicted"/>